<organism evidence="2 3">
    <name type="scientific">Epilithonimonas zeae</name>
    <dbReference type="NCBI Taxonomy" id="1416779"/>
    <lineage>
        <taxon>Bacteria</taxon>
        <taxon>Pseudomonadati</taxon>
        <taxon>Bacteroidota</taxon>
        <taxon>Flavobacteriia</taxon>
        <taxon>Flavobacteriales</taxon>
        <taxon>Weeksellaceae</taxon>
        <taxon>Chryseobacterium group</taxon>
        <taxon>Epilithonimonas</taxon>
    </lineage>
</organism>
<sequence length="141" mass="15888">MKNIIILCGAFLLLLTSNEVKSQSKKQKEVTIVYPKNNQKVRGTYKIYGGSEPNAVVKLSIISTYYKTNNNNGTKITKGEGPLKRLNRTYSLKTNRHGTWKIENIELTNAGYEESFVIKASDGKTAKTITVYDRTRPVLID</sequence>
<protein>
    <recommendedName>
        <fullName evidence="4">DUF2911 domain-containing protein</fullName>
    </recommendedName>
</protein>
<proteinExistence type="predicted"/>
<evidence type="ECO:0000256" key="1">
    <source>
        <dbReference type="SAM" id="SignalP"/>
    </source>
</evidence>
<evidence type="ECO:0000313" key="3">
    <source>
        <dbReference type="Proteomes" id="UP000185207"/>
    </source>
</evidence>
<feature type="signal peptide" evidence="1">
    <location>
        <begin position="1"/>
        <end position="22"/>
    </location>
</feature>
<accession>A0A1N6G1I2</accession>
<dbReference type="OrthoDB" id="762757at2"/>
<keyword evidence="3" id="KW-1185">Reference proteome</keyword>
<feature type="chain" id="PRO_5012048690" description="DUF2911 domain-containing protein" evidence="1">
    <location>
        <begin position="23"/>
        <end position="141"/>
    </location>
</feature>
<dbReference type="RefSeq" id="WP_139297283.1">
    <property type="nucleotide sequence ID" value="NZ_FSRK01000001.1"/>
</dbReference>
<name>A0A1N6G1I2_9FLAO</name>
<dbReference type="EMBL" id="FSRK01000001">
    <property type="protein sequence ID" value="SIO01436.1"/>
    <property type="molecule type" value="Genomic_DNA"/>
</dbReference>
<evidence type="ECO:0000313" key="2">
    <source>
        <dbReference type="EMBL" id="SIO01436.1"/>
    </source>
</evidence>
<dbReference type="Proteomes" id="UP000185207">
    <property type="component" value="Unassembled WGS sequence"/>
</dbReference>
<evidence type="ECO:0008006" key="4">
    <source>
        <dbReference type="Google" id="ProtNLM"/>
    </source>
</evidence>
<reference evidence="3" key="1">
    <citation type="submission" date="2016-11" db="EMBL/GenBank/DDBJ databases">
        <authorList>
            <person name="Varghese N."/>
            <person name="Submissions S."/>
        </authorList>
    </citation>
    <scope>NUCLEOTIDE SEQUENCE [LARGE SCALE GENOMIC DNA]</scope>
    <source>
        <strain evidence="3">DSM 27623</strain>
    </source>
</reference>
<keyword evidence="1" id="KW-0732">Signal</keyword>
<dbReference type="AlphaFoldDB" id="A0A1N6G1I2"/>
<dbReference type="STRING" id="1416779.SAMN05444409_1601"/>
<gene>
    <name evidence="2" type="ORF">SAMN05444409_1601</name>
</gene>